<dbReference type="EMBL" id="CP000449">
    <property type="protein sequence ID" value="ABI65954.1"/>
    <property type="molecule type" value="Genomic_DNA"/>
</dbReference>
<dbReference type="HOGENOM" id="CLU_088596_0_0_5"/>
<keyword evidence="3" id="KW-1185">Reference proteome</keyword>
<evidence type="ECO:0000256" key="1">
    <source>
        <dbReference type="SAM" id="Phobius"/>
    </source>
</evidence>
<sequence length="244" mass="26492">MPILMGLHILVSLGCAVHVIRTQRQMYWIFILFAFPALGSIVYLLAEVLPSAAGGPTGRKAQAAARKALDPGKEAREALVQVEISRTPGNLRRAAMALLATNRADDAVIMAREAATGAFAEDAAMMHTLALALFETGRYDEAADQLAAMQAAHPTLRHPEAHLLHARTLEALGRLDEASATYDSVSGYFPGPEAKARWAMMLEGMGDHGAASAQWREIVTASKHAPKHVRRTHRRWLDMARAKA</sequence>
<feature type="transmembrane region" description="Helical" evidence="1">
    <location>
        <begin position="26"/>
        <end position="46"/>
    </location>
</feature>
<dbReference type="SUPFAM" id="SSF48452">
    <property type="entry name" value="TPR-like"/>
    <property type="match status" value="1"/>
</dbReference>
<keyword evidence="1" id="KW-0472">Membrane</keyword>
<gene>
    <name evidence="2" type="ordered locus">Mmar10_1662</name>
</gene>
<dbReference type="eggNOG" id="COG4700">
    <property type="taxonomic scope" value="Bacteria"/>
</dbReference>
<dbReference type="PIRSF" id="PIRSF030959">
    <property type="entry name" value="UCP030959"/>
    <property type="match status" value="1"/>
</dbReference>
<evidence type="ECO:0000313" key="2">
    <source>
        <dbReference type="EMBL" id="ABI65954.1"/>
    </source>
</evidence>
<dbReference type="STRING" id="394221.Mmar10_1662"/>
<dbReference type="Gene3D" id="1.25.40.10">
    <property type="entry name" value="Tetratricopeptide repeat domain"/>
    <property type="match status" value="1"/>
</dbReference>
<protein>
    <submittedName>
        <fullName evidence="2">Tetratricopeptide TPR_4</fullName>
    </submittedName>
</protein>
<accession>Q0AP33</accession>
<dbReference type="OrthoDB" id="7559170at2"/>
<reference evidence="2 3" key="1">
    <citation type="submission" date="2006-08" db="EMBL/GenBank/DDBJ databases">
        <title>Complete sequence of Maricaulis maris MCS10.</title>
        <authorList>
            <consortium name="US DOE Joint Genome Institute"/>
            <person name="Copeland A."/>
            <person name="Lucas S."/>
            <person name="Lapidus A."/>
            <person name="Barry K."/>
            <person name="Detter J.C."/>
            <person name="Glavina del Rio T."/>
            <person name="Hammon N."/>
            <person name="Israni S."/>
            <person name="Dalin E."/>
            <person name="Tice H."/>
            <person name="Pitluck S."/>
            <person name="Saunders E."/>
            <person name="Brettin T."/>
            <person name="Bruce D."/>
            <person name="Han C."/>
            <person name="Tapia R."/>
            <person name="Gilna P."/>
            <person name="Schmutz J."/>
            <person name="Larimer F."/>
            <person name="Land M."/>
            <person name="Hauser L."/>
            <person name="Kyrpides N."/>
            <person name="Mikhailova N."/>
            <person name="Viollier P."/>
            <person name="Stephens C."/>
            <person name="Richardson P."/>
        </authorList>
    </citation>
    <scope>NUCLEOTIDE SEQUENCE [LARGE SCALE GENOMIC DNA]</scope>
    <source>
        <strain evidence="2 3">MCS10</strain>
    </source>
</reference>
<dbReference type="AlphaFoldDB" id="Q0AP33"/>
<dbReference type="Pfam" id="PF14559">
    <property type="entry name" value="TPR_19"/>
    <property type="match status" value="1"/>
</dbReference>
<dbReference type="InterPro" id="IPR014562">
    <property type="entry name" value="UCP030959_TPR_rpt-cont"/>
</dbReference>
<evidence type="ECO:0000313" key="3">
    <source>
        <dbReference type="Proteomes" id="UP000001964"/>
    </source>
</evidence>
<dbReference type="KEGG" id="mmr:Mmar10_1662"/>
<name>Q0AP33_MARMM</name>
<keyword evidence="1" id="KW-1133">Transmembrane helix</keyword>
<keyword evidence="1" id="KW-0812">Transmembrane</keyword>
<proteinExistence type="predicted"/>
<dbReference type="Proteomes" id="UP000001964">
    <property type="component" value="Chromosome"/>
</dbReference>
<organism evidence="2 3">
    <name type="scientific">Maricaulis maris (strain MCS10)</name>
    <name type="common">Caulobacter maris</name>
    <dbReference type="NCBI Taxonomy" id="394221"/>
    <lineage>
        <taxon>Bacteria</taxon>
        <taxon>Pseudomonadati</taxon>
        <taxon>Pseudomonadota</taxon>
        <taxon>Alphaproteobacteria</taxon>
        <taxon>Maricaulales</taxon>
        <taxon>Maricaulaceae</taxon>
        <taxon>Maricaulis</taxon>
    </lineage>
</organism>
<dbReference type="InterPro" id="IPR011990">
    <property type="entry name" value="TPR-like_helical_dom_sf"/>
</dbReference>
<dbReference type="RefSeq" id="WP_011643601.1">
    <property type="nucleotide sequence ID" value="NC_008347.1"/>
</dbReference>